<dbReference type="AlphaFoldDB" id="U9TSW9"/>
<accession>U9TSW9</accession>
<organism evidence="1">
    <name type="scientific">Rhizophagus irregularis (strain DAOM 181602 / DAOM 197198 / MUCL 43194)</name>
    <name type="common">Arbuscular mycorrhizal fungus</name>
    <name type="synonym">Glomus intraradices</name>
    <dbReference type="NCBI Taxonomy" id="747089"/>
    <lineage>
        <taxon>Eukaryota</taxon>
        <taxon>Fungi</taxon>
        <taxon>Fungi incertae sedis</taxon>
        <taxon>Mucoromycota</taxon>
        <taxon>Glomeromycotina</taxon>
        <taxon>Glomeromycetes</taxon>
        <taxon>Glomerales</taxon>
        <taxon>Glomeraceae</taxon>
        <taxon>Rhizophagus</taxon>
    </lineage>
</organism>
<name>U9TSW9_RHIID</name>
<dbReference type="EMBL" id="KI287042">
    <property type="protein sequence ID" value="ESA10502.1"/>
    <property type="molecule type" value="Genomic_DNA"/>
</dbReference>
<evidence type="ECO:0000313" key="1">
    <source>
        <dbReference type="EMBL" id="ESA10502.1"/>
    </source>
</evidence>
<dbReference type="HOGENOM" id="CLU_1982737_0_0_1"/>
<reference evidence="1" key="1">
    <citation type="submission" date="2013-07" db="EMBL/GenBank/DDBJ databases">
        <title>The genome of an arbuscular mycorrhizal fungus provides insights into the evolution of the oldest plant symbiosis.</title>
        <authorList>
            <consortium name="DOE Joint Genome Institute"/>
            <person name="Tisserant E."/>
            <person name="Malbreil M."/>
            <person name="Kuo A."/>
            <person name="Kohler A."/>
            <person name="Symeonidi A."/>
            <person name="Balestrini R."/>
            <person name="Charron P."/>
            <person name="Duensing N."/>
            <person name="Frei-dit-Frey N."/>
            <person name="Gianinazzi-Pearson V."/>
            <person name="Gilbert B."/>
            <person name="Handa Y."/>
            <person name="Hijri M."/>
            <person name="Kaul R."/>
            <person name="Kawaguchi M."/>
            <person name="Krajinski F."/>
            <person name="Lammers P."/>
            <person name="Lapierre D."/>
            <person name="Masclaux F.G."/>
            <person name="Murat C."/>
            <person name="Morin E."/>
            <person name="Ndikumana S."/>
            <person name="Pagni M."/>
            <person name="Petitpierre D."/>
            <person name="Requena N."/>
            <person name="Rosikiewicz P."/>
            <person name="Riley R."/>
            <person name="Saito K."/>
            <person name="San Clemente H."/>
            <person name="Shapiro H."/>
            <person name="van Tuinen D."/>
            <person name="Becard G."/>
            <person name="Bonfante P."/>
            <person name="Paszkowski U."/>
            <person name="Shachar-Hill Y."/>
            <person name="Young J.P."/>
            <person name="Sanders I.R."/>
            <person name="Henrissat B."/>
            <person name="Rensing S.A."/>
            <person name="Grigoriev I.V."/>
            <person name="Corradi N."/>
            <person name="Roux C."/>
            <person name="Martin F."/>
        </authorList>
    </citation>
    <scope>NUCLEOTIDE SEQUENCE</scope>
    <source>
        <strain evidence="1">DAOM 197198</strain>
    </source>
</reference>
<proteinExistence type="predicted"/>
<sequence>MCQVSASYISKLFDLHTAMNHLKNIHESNFTEIIDNGINNLQLINVAQVENTSSSVPICRMNMCIVSFFFIPRNLSVWKNTIPRVLMYSNYQIFRFIKCLAWRLFGPNKLSKEIFSNGNIRIISEI</sequence>
<protein>
    <submittedName>
        <fullName evidence="1">Uncharacterized protein</fullName>
    </submittedName>
</protein>
<gene>
    <name evidence="1" type="ORF">GLOINDRAFT_97284</name>
</gene>